<reference evidence="2" key="1">
    <citation type="journal article" date="2022" name="Mol. Ecol. Resour.">
        <title>The genomes of chicory, endive, great burdock and yacon provide insights into Asteraceae palaeo-polyploidization history and plant inulin production.</title>
        <authorList>
            <person name="Fan W."/>
            <person name="Wang S."/>
            <person name="Wang H."/>
            <person name="Wang A."/>
            <person name="Jiang F."/>
            <person name="Liu H."/>
            <person name="Zhao H."/>
            <person name="Xu D."/>
            <person name="Zhang Y."/>
        </authorList>
    </citation>
    <scope>NUCLEOTIDE SEQUENCE [LARGE SCALE GENOMIC DNA]</scope>
    <source>
        <strain evidence="2">cv. Yunnan</strain>
    </source>
</reference>
<protein>
    <submittedName>
        <fullName evidence="1">Uncharacterized protein</fullName>
    </submittedName>
</protein>
<evidence type="ECO:0000313" key="2">
    <source>
        <dbReference type="Proteomes" id="UP001056120"/>
    </source>
</evidence>
<reference evidence="1 2" key="2">
    <citation type="journal article" date="2022" name="Mol. Ecol. Resour.">
        <title>The genomes of chicory, endive, great burdock and yacon provide insights into Asteraceae paleo-polyploidization history and plant inulin production.</title>
        <authorList>
            <person name="Fan W."/>
            <person name="Wang S."/>
            <person name="Wang H."/>
            <person name="Wang A."/>
            <person name="Jiang F."/>
            <person name="Liu H."/>
            <person name="Zhao H."/>
            <person name="Xu D."/>
            <person name="Zhang Y."/>
        </authorList>
    </citation>
    <scope>NUCLEOTIDE SEQUENCE [LARGE SCALE GENOMIC DNA]</scope>
    <source>
        <strain evidence="2">cv. Yunnan</strain>
        <tissue evidence="1">Leaves</tissue>
    </source>
</reference>
<gene>
    <name evidence="1" type="ORF">L1987_10745</name>
</gene>
<accession>A0ACB9J9J3</accession>
<sequence length="75" mass="8424">MFIVNDGKKKLKSILQSTFFKACVSVKEVLQVPIHMNLKQAAKKKVSIRNEAMIPALFEMLAPAVNIARLVLSRK</sequence>
<name>A0ACB9J9J3_9ASTR</name>
<proteinExistence type="predicted"/>
<keyword evidence="2" id="KW-1185">Reference proteome</keyword>
<evidence type="ECO:0000313" key="1">
    <source>
        <dbReference type="EMBL" id="KAI3816960.1"/>
    </source>
</evidence>
<comment type="caution">
    <text evidence="1">The sequence shown here is derived from an EMBL/GenBank/DDBJ whole genome shotgun (WGS) entry which is preliminary data.</text>
</comment>
<organism evidence="1 2">
    <name type="scientific">Smallanthus sonchifolius</name>
    <dbReference type="NCBI Taxonomy" id="185202"/>
    <lineage>
        <taxon>Eukaryota</taxon>
        <taxon>Viridiplantae</taxon>
        <taxon>Streptophyta</taxon>
        <taxon>Embryophyta</taxon>
        <taxon>Tracheophyta</taxon>
        <taxon>Spermatophyta</taxon>
        <taxon>Magnoliopsida</taxon>
        <taxon>eudicotyledons</taxon>
        <taxon>Gunneridae</taxon>
        <taxon>Pentapetalae</taxon>
        <taxon>asterids</taxon>
        <taxon>campanulids</taxon>
        <taxon>Asterales</taxon>
        <taxon>Asteraceae</taxon>
        <taxon>Asteroideae</taxon>
        <taxon>Heliantheae alliance</taxon>
        <taxon>Millerieae</taxon>
        <taxon>Smallanthus</taxon>
    </lineage>
</organism>
<dbReference type="EMBL" id="CM042021">
    <property type="protein sequence ID" value="KAI3816960.1"/>
    <property type="molecule type" value="Genomic_DNA"/>
</dbReference>
<dbReference type="Proteomes" id="UP001056120">
    <property type="component" value="Linkage Group LG04"/>
</dbReference>